<name>A0A645HKV1_9ZZZZ</name>
<gene>
    <name evidence="2" type="ORF">SDC9_184275</name>
</gene>
<keyword evidence="1" id="KW-1133">Transmembrane helix</keyword>
<dbReference type="AlphaFoldDB" id="A0A645HKV1"/>
<comment type="caution">
    <text evidence="2">The sequence shown here is derived from an EMBL/GenBank/DDBJ whole genome shotgun (WGS) entry which is preliminary data.</text>
</comment>
<protein>
    <submittedName>
        <fullName evidence="2">Uncharacterized protein</fullName>
    </submittedName>
</protein>
<evidence type="ECO:0000313" key="2">
    <source>
        <dbReference type="EMBL" id="MPN36764.1"/>
    </source>
</evidence>
<reference evidence="2" key="1">
    <citation type="submission" date="2019-08" db="EMBL/GenBank/DDBJ databases">
        <authorList>
            <person name="Kucharzyk K."/>
            <person name="Murdoch R.W."/>
            <person name="Higgins S."/>
            <person name="Loffler F."/>
        </authorList>
    </citation>
    <scope>NUCLEOTIDE SEQUENCE</scope>
</reference>
<proteinExistence type="predicted"/>
<evidence type="ECO:0000256" key="1">
    <source>
        <dbReference type="SAM" id="Phobius"/>
    </source>
</evidence>
<accession>A0A645HKV1</accession>
<sequence>MGIHQLVTDHQPVLFRRKHNLLGKDNTTYAVNSFWNAITVKFADVFMPFGTVVVVVVFMNS</sequence>
<feature type="transmembrane region" description="Helical" evidence="1">
    <location>
        <begin position="34"/>
        <end position="59"/>
    </location>
</feature>
<keyword evidence="1" id="KW-0812">Transmembrane</keyword>
<dbReference type="EMBL" id="VSSQ01091081">
    <property type="protein sequence ID" value="MPN36764.1"/>
    <property type="molecule type" value="Genomic_DNA"/>
</dbReference>
<organism evidence="2">
    <name type="scientific">bioreactor metagenome</name>
    <dbReference type="NCBI Taxonomy" id="1076179"/>
    <lineage>
        <taxon>unclassified sequences</taxon>
        <taxon>metagenomes</taxon>
        <taxon>ecological metagenomes</taxon>
    </lineage>
</organism>
<keyword evidence="1" id="KW-0472">Membrane</keyword>